<keyword evidence="2" id="KW-1185">Reference proteome</keyword>
<evidence type="ECO:0000313" key="2">
    <source>
        <dbReference type="Proteomes" id="UP000681155"/>
    </source>
</evidence>
<proteinExistence type="predicted"/>
<accession>A0ABX8EQJ0</accession>
<organism evidence="1 2">
    <name type="scientific">Pseudomonas hormoni</name>
    <dbReference type="NCBI Taxonomy" id="3093767"/>
    <lineage>
        <taxon>Bacteria</taxon>
        <taxon>Pseudomonadati</taxon>
        <taxon>Pseudomonadota</taxon>
        <taxon>Gammaproteobacteria</taxon>
        <taxon>Pseudomonadales</taxon>
        <taxon>Pseudomonadaceae</taxon>
        <taxon>Pseudomonas</taxon>
    </lineage>
</organism>
<sequence length="74" mass="8087">MDNYHIVLTGKGWQLTKEGDAKVLKAAETKAELIEVAAVFLKDKTASLKIHTSDGKIQEERTYPRCADPAASKG</sequence>
<dbReference type="Pfam" id="PF09954">
    <property type="entry name" value="DUF2188"/>
    <property type="match status" value="1"/>
</dbReference>
<dbReference type="InterPro" id="IPR018691">
    <property type="entry name" value="DUF2188"/>
</dbReference>
<name>A0ABX8EQJ0_9PSED</name>
<evidence type="ECO:0000313" key="1">
    <source>
        <dbReference type="EMBL" id="QVW21909.1"/>
    </source>
</evidence>
<dbReference type="EMBL" id="CP075566">
    <property type="protein sequence ID" value="QVW21909.1"/>
    <property type="molecule type" value="Genomic_DNA"/>
</dbReference>
<protein>
    <submittedName>
        <fullName evidence="1">DUF2188 domain-containing protein</fullName>
    </submittedName>
</protein>
<dbReference type="Proteomes" id="UP000681155">
    <property type="component" value="Chromosome"/>
</dbReference>
<gene>
    <name evidence="1" type="ORF">KJF94_18695</name>
</gene>
<reference evidence="1 2" key="1">
    <citation type="submission" date="2021-05" db="EMBL/GenBank/DDBJ databases">
        <title>Complete genome of the cytokinin-producing biocontrol strain Pseudomonas fluorescens G20-18.</title>
        <authorList>
            <person name="Nielsen T.K."/>
            <person name="Mekureyaw M.F."/>
            <person name="Hansen L.H."/>
            <person name="Nicolaisen M.H."/>
            <person name="Roitsch T.G."/>
            <person name="Hennessy R.C."/>
        </authorList>
    </citation>
    <scope>NUCLEOTIDE SEQUENCE [LARGE SCALE GENOMIC DNA]</scope>
    <source>
        <strain evidence="1 2">G20-18</strain>
    </source>
</reference>
<dbReference type="RefSeq" id="WP_214377778.1">
    <property type="nucleotide sequence ID" value="NZ_CP075566.1"/>
</dbReference>